<evidence type="ECO:0000256" key="4">
    <source>
        <dbReference type="ARBA" id="ARBA00022984"/>
    </source>
</evidence>
<evidence type="ECO:0000256" key="7">
    <source>
        <dbReference type="HAMAP-Rule" id="MF_00258"/>
    </source>
</evidence>
<comment type="pathway">
    <text evidence="7">Cell wall biogenesis; peptidoglycan biosynthesis.</text>
</comment>
<keyword evidence="6 7" id="KW-0961">Cell wall biogenesis/degradation</keyword>
<keyword evidence="3 7" id="KW-0133">Cell shape</keyword>
<dbReference type="AlphaFoldDB" id="A0A5C4THW1"/>
<dbReference type="HAMAP" id="MF_00258">
    <property type="entry name" value="Glu_racemase"/>
    <property type="match status" value="1"/>
</dbReference>
<dbReference type="OrthoDB" id="9801055at2"/>
<dbReference type="SUPFAM" id="SSF53681">
    <property type="entry name" value="Aspartate/glutamate racemase"/>
    <property type="match status" value="2"/>
</dbReference>
<dbReference type="RefSeq" id="WP_139600309.1">
    <property type="nucleotide sequence ID" value="NZ_VDCQ01000001.1"/>
</dbReference>
<feature type="binding site" evidence="7">
    <location>
        <begin position="72"/>
        <end position="73"/>
    </location>
    <ligand>
        <name>substrate</name>
    </ligand>
</feature>
<dbReference type="InterPro" id="IPR004391">
    <property type="entry name" value="Glu_race"/>
</dbReference>
<proteinExistence type="inferred from homology"/>
<evidence type="ECO:0000256" key="3">
    <source>
        <dbReference type="ARBA" id="ARBA00022960"/>
    </source>
</evidence>
<dbReference type="Proteomes" id="UP000307943">
    <property type="component" value="Unassembled WGS sequence"/>
</dbReference>
<evidence type="ECO:0000313" key="8">
    <source>
        <dbReference type="EMBL" id="TNJ68332.1"/>
    </source>
</evidence>
<dbReference type="Gene3D" id="3.40.50.1860">
    <property type="match status" value="2"/>
</dbReference>
<dbReference type="InterPro" id="IPR015942">
    <property type="entry name" value="Asp/Glu/hydantoin_racemase"/>
</dbReference>
<evidence type="ECO:0000256" key="5">
    <source>
        <dbReference type="ARBA" id="ARBA00023235"/>
    </source>
</evidence>
<organism evidence="8 9">
    <name type="scientific">Paenibacillus hemerocallicola</name>
    <dbReference type="NCBI Taxonomy" id="1172614"/>
    <lineage>
        <taxon>Bacteria</taxon>
        <taxon>Bacillati</taxon>
        <taxon>Bacillota</taxon>
        <taxon>Bacilli</taxon>
        <taxon>Bacillales</taxon>
        <taxon>Paenibacillaceae</taxon>
        <taxon>Paenibacillus</taxon>
    </lineage>
</organism>
<dbReference type="NCBIfam" id="TIGR00067">
    <property type="entry name" value="glut_race"/>
    <property type="match status" value="1"/>
</dbReference>
<evidence type="ECO:0000313" key="9">
    <source>
        <dbReference type="Proteomes" id="UP000307943"/>
    </source>
</evidence>
<reference evidence="8 9" key="1">
    <citation type="submission" date="2019-05" db="EMBL/GenBank/DDBJ databases">
        <title>We sequenced the genome of Paenibacillus hemerocallicola KCTC 33185 for further insight into its adaptation and study the phylogeny of Paenibacillus.</title>
        <authorList>
            <person name="Narsing Rao M.P."/>
        </authorList>
    </citation>
    <scope>NUCLEOTIDE SEQUENCE [LARGE SCALE GENOMIC DNA]</scope>
    <source>
        <strain evidence="8 9">KCTC 33185</strain>
    </source>
</reference>
<name>A0A5C4THW1_9BACL</name>
<comment type="catalytic activity">
    <reaction evidence="1 7">
        <text>L-glutamate = D-glutamate</text>
        <dbReference type="Rhea" id="RHEA:12813"/>
        <dbReference type="ChEBI" id="CHEBI:29985"/>
        <dbReference type="ChEBI" id="CHEBI:29986"/>
        <dbReference type="EC" id="5.1.1.3"/>
    </reaction>
</comment>
<gene>
    <name evidence="7 8" type="primary">murI</name>
    <name evidence="8" type="ORF">FE784_01355</name>
</gene>
<evidence type="ECO:0000256" key="1">
    <source>
        <dbReference type="ARBA" id="ARBA00001602"/>
    </source>
</evidence>
<dbReference type="InterPro" id="IPR018187">
    <property type="entry name" value="Asp/Glu_racemase_AS_1"/>
</dbReference>
<keyword evidence="4 7" id="KW-0573">Peptidoglycan synthesis</keyword>
<sequence length="257" mass="28697">MRIVFFDSGVGGLTVLREASRKLPSESYLYYADTLNVPYGTHTKEEVYGFVEECIEDILRSHEVSAIIIACNTATSVAVDGLRKRYSFPIIGMEPAVKPALQSVRESGRRVLVTATPLTLKEDKFRRLLGKLEAPSQVDTLGLPGLVRFAEEGTFDGPDVLAYLREQFAPFELERYGAIVLGCTHFVFFQEAIRELLPPHVLVMDGNAGTVKQMMRVLELELEEDSANASPPDIVYMSSCGTKDDRIRLEHCFRSLT</sequence>
<dbReference type="PANTHER" id="PTHR21198:SF3">
    <property type="entry name" value="GLUTAMATE RACEMASE"/>
    <property type="match status" value="1"/>
</dbReference>
<dbReference type="GO" id="GO:0009252">
    <property type="term" value="P:peptidoglycan biosynthetic process"/>
    <property type="evidence" value="ECO:0007669"/>
    <property type="project" value="UniProtKB-UniRule"/>
</dbReference>
<evidence type="ECO:0000256" key="2">
    <source>
        <dbReference type="ARBA" id="ARBA00013090"/>
    </source>
</evidence>
<comment type="function">
    <text evidence="7">Provides the (R)-glutamate required for cell wall biosynthesis.</text>
</comment>
<feature type="active site" description="Proton donor/acceptor" evidence="7">
    <location>
        <position position="183"/>
    </location>
</feature>
<dbReference type="Pfam" id="PF01177">
    <property type="entry name" value="Asp_Glu_race"/>
    <property type="match status" value="1"/>
</dbReference>
<keyword evidence="9" id="KW-1185">Reference proteome</keyword>
<comment type="caution">
    <text evidence="8">The sequence shown here is derived from an EMBL/GenBank/DDBJ whole genome shotgun (WGS) entry which is preliminary data.</text>
</comment>
<dbReference type="PROSITE" id="PS00923">
    <property type="entry name" value="ASP_GLU_RACEMASE_1"/>
    <property type="match status" value="1"/>
</dbReference>
<feature type="binding site" evidence="7">
    <location>
        <begin position="7"/>
        <end position="8"/>
    </location>
    <ligand>
        <name>substrate</name>
    </ligand>
</feature>
<feature type="active site" description="Proton donor/acceptor" evidence="7">
    <location>
        <position position="71"/>
    </location>
</feature>
<dbReference type="EC" id="5.1.1.3" evidence="2 7"/>
<feature type="binding site" evidence="7">
    <location>
        <begin position="184"/>
        <end position="185"/>
    </location>
    <ligand>
        <name>substrate</name>
    </ligand>
</feature>
<dbReference type="GO" id="GO:0071555">
    <property type="term" value="P:cell wall organization"/>
    <property type="evidence" value="ECO:0007669"/>
    <property type="project" value="UniProtKB-KW"/>
</dbReference>
<dbReference type="InterPro" id="IPR001920">
    <property type="entry name" value="Asp/Glu_race"/>
</dbReference>
<accession>A0A5C4THW1</accession>
<dbReference type="GO" id="GO:0008881">
    <property type="term" value="F:glutamate racemase activity"/>
    <property type="evidence" value="ECO:0007669"/>
    <property type="project" value="UniProtKB-UniRule"/>
</dbReference>
<dbReference type="GO" id="GO:0008360">
    <property type="term" value="P:regulation of cell shape"/>
    <property type="evidence" value="ECO:0007669"/>
    <property type="project" value="UniProtKB-KW"/>
</dbReference>
<evidence type="ECO:0000256" key="6">
    <source>
        <dbReference type="ARBA" id="ARBA00023316"/>
    </source>
</evidence>
<dbReference type="UniPathway" id="UPA00219"/>
<dbReference type="EMBL" id="VDCQ01000001">
    <property type="protein sequence ID" value="TNJ68332.1"/>
    <property type="molecule type" value="Genomic_DNA"/>
</dbReference>
<comment type="similarity">
    <text evidence="7">Belongs to the aspartate/glutamate racemases family.</text>
</comment>
<dbReference type="PANTHER" id="PTHR21198">
    <property type="entry name" value="GLUTAMATE RACEMASE"/>
    <property type="match status" value="1"/>
</dbReference>
<keyword evidence="5 7" id="KW-0413">Isomerase</keyword>
<protein>
    <recommendedName>
        <fullName evidence="2 7">Glutamate racemase</fullName>
        <ecNumber evidence="2 7">5.1.1.3</ecNumber>
    </recommendedName>
</protein>
<feature type="binding site" evidence="7">
    <location>
        <begin position="39"/>
        <end position="40"/>
    </location>
    <ligand>
        <name>substrate</name>
    </ligand>
</feature>